<dbReference type="EMBL" id="CANHGI010000004">
    <property type="protein sequence ID" value="CAI5449597.1"/>
    <property type="molecule type" value="Genomic_DNA"/>
</dbReference>
<evidence type="ECO:0000313" key="2">
    <source>
        <dbReference type="EMBL" id="CAI5449597.1"/>
    </source>
</evidence>
<dbReference type="Gene3D" id="3.40.50.1000">
    <property type="entry name" value="HAD superfamily/HAD-like"/>
    <property type="match status" value="1"/>
</dbReference>
<evidence type="ECO:0000313" key="3">
    <source>
        <dbReference type="Proteomes" id="UP001152747"/>
    </source>
</evidence>
<keyword evidence="3" id="KW-1185">Reference proteome</keyword>
<proteinExistence type="predicted"/>
<name>A0A9P1IR07_9PELO</name>
<organism evidence="2 3">
    <name type="scientific">Caenorhabditis angaria</name>
    <dbReference type="NCBI Taxonomy" id="860376"/>
    <lineage>
        <taxon>Eukaryota</taxon>
        <taxon>Metazoa</taxon>
        <taxon>Ecdysozoa</taxon>
        <taxon>Nematoda</taxon>
        <taxon>Chromadorea</taxon>
        <taxon>Rhabditida</taxon>
        <taxon>Rhabditina</taxon>
        <taxon>Rhabditomorpha</taxon>
        <taxon>Rhabditoidea</taxon>
        <taxon>Rhabditidae</taxon>
        <taxon>Peloderinae</taxon>
        <taxon>Caenorhabditis</taxon>
    </lineage>
</organism>
<accession>A0A9P1IR07</accession>
<dbReference type="InterPro" id="IPR023214">
    <property type="entry name" value="HAD_sf"/>
</dbReference>
<protein>
    <submittedName>
        <fullName evidence="2">Uncharacterized protein</fullName>
    </submittedName>
</protein>
<evidence type="ECO:0000313" key="1">
    <source>
        <dbReference type="EMBL" id="CAI5449551.1"/>
    </source>
</evidence>
<dbReference type="AlphaFoldDB" id="A0A9P1IR07"/>
<dbReference type="OrthoDB" id="10251048at2759"/>
<dbReference type="Proteomes" id="UP001152747">
    <property type="component" value="Unassembled WGS sequence"/>
</dbReference>
<dbReference type="EMBL" id="CANHGI010000004">
    <property type="protein sequence ID" value="CAI5449551.1"/>
    <property type="molecule type" value="Genomic_DNA"/>
</dbReference>
<comment type="caution">
    <text evidence="2">The sequence shown here is derived from an EMBL/GenBank/DDBJ whole genome shotgun (WGS) entry which is preliminary data.</text>
</comment>
<reference evidence="2" key="1">
    <citation type="submission" date="2022-11" db="EMBL/GenBank/DDBJ databases">
        <authorList>
            <person name="Kikuchi T."/>
        </authorList>
    </citation>
    <scope>NUCLEOTIDE SEQUENCE</scope>
    <source>
        <strain evidence="2">PS1010</strain>
    </source>
</reference>
<sequence>MSDILGANLFDRYLKHGGCGRFDHLNLDTFEENDGEYPKVRTKNVVERCISILVETGVYQSHGNMNGVVQPISSIICDLSPGERKRLYQPTYVENDFYSAIRTILSREKYRK</sequence>
<gene>
    <name evidence="1" type="ORF">CAMP_LOCUS12188</name>
    <name evidence="2" type="ORF">CAMP_LOCUS12234</name>
</gene>